<evidence type="ECO:0000313" key="1">
    <source>
        <dbReference type="EMBL" id="JAD30462.1"/>
    </source>
</evidence>
<reference evidence="1" key="2">
    <citation type="journal article" date="2015" name="Data Brief">
        <title>Shoot transcriptome of the giant reed, Arundo donax.</title>
        <authorList>
            <person name="Barrero R.A."/>
            <person name="Guerrero F.D."/>
            <person name="Moolhuijzen P."/>
            <person name="Goolsby J.A."/>
            <person name="Tidwell J."/>
            <person name="Bellgard S.E."/>
            <person name="Bellgard M.I."/>
        </authorList>
    </citation>
    <scope>NUCLEOTIDE SEQUENCE</scope>
    <source>
        <tissue evidence="1">Shoot tissue taken approximately 20 cm above the soil surface</tissue>
    </source>
</reference>
<name>A0A0A8Z6J1_ARUDO</name>
<reference evidence="1" key="1">
    <citation type="submission" date="2014-09" db="EMBL/GenBank/DDBJ databases">
        <authorList>
            <person name="Magalhaes I.L.F."/>
            <person name="Oliveira U."/>
            <person name="Santos F.R."/>
            <person name="Vidigal T.H.D.A."/>
            <person name="Brescovit A.D."/>
            <person name="Santos A.J."/>
        </authorList>
    </citation>
    <scope>NUCLEOTIDE SEQUENCE</scope>
    <source>
        <tissue evidence="1">Shoot tissue taken approximately 20 cm above the soil surface</tissue>
    </source>
</reference>
<accession>A0A0A8Z6J1</accession>
<proteinExistence type="predicted"/>
<organism evidence="1">
    <name type="scientific">Arundo donax</name>
    <name type="common">Giant reed</name>
    <name type="synonym">Donax arundinaceus</name>
    <dbReference type="NCBI Taxonomy" id="35708"/>
    <lineage>
        <taxon>Eukaryota</taxon>
        <taxon>Viridiplantae</taxon>
        <taxon>Streptophyta</taxon>
        <taxon>Embryophyta</taxon>
        <taxon>Tracheophyta</taxon>
        <taxon>Spermatophyta</taxon>
        <taxon>Magnoliopsida</taxon>
        <taxon>Liliopsida</taxon>
        <taxon>Poales</taxon>
        <taxon>Poaceae</taxon>
        <taxon>PACMAD clade</taxon>
        <taxon>Arundinoideae</taxon>
        <taxon>Arundineae</taxon>
        <taxon>Arundo</taxon>
    </lineage>
</organism>
<dbReference type="AlphaFoldDB" id="A0A0A8Z6J1"/>
<dbReference type="EMBL" id="GBRH01267433">
    <property type="protein sequence ID" value="JAD30462.1"/>
    <property type="molecule type" value="Transcribed_RNA"/>
</dbReference>
<sequence>MSPSFFLSFFAQCFGKRILSLNVSHLFFCLYKVKVVELPYLGKVVCFCGKRNVLSTGRREDSVQETKSPLDQFPC</sequence>
<protein>
    <submittedName>
        <fullName evidence="1">Uncharacterized protein</fullName>
    </submittedName>
</protein>